<feature type="domain" description="PARP-type" evidence="11">
    <location>
        <begin position="5"/>
        <end position="87"/>
    </location>
</feature>
<keyword evidence="3" id="KW-0677">Repeat</keyword>
<keyword evidence="5" id="KW-0862">Zinc</keyword>
<dbReference type="AlphaFoldDB" id="A0AAE0DZD0"/>
<dbReference type="GO" id="GO:0008270">
    <property type="term" value="F:zinc ion binding"/>
    <property type="evidence" value="ECO:0007669"/>
    <property type="project" value="UniProtKB-KW"/>
</dbReference>
<comment type="subcellular location">
    <subcellularLocation>
        <location evidence="1">Nucleus</location>
    </subcellularLocation>
</comment>
<dbReference type="Pfam" id="PF05699">
    <property type="entry name" value="Dimer_Tnp_hAT"/>
    <property type="match status" value="1"/>
</dbReference>
<dbReference type="SMART" id="SM01336">
    <property type="entry name" value="zf-PARP"/>
    <property type="match status" value="2"/>
</dbReference>
<keyword evidence="14" id="KW-1185">Reference proteome</keyword>
<evidence type="ECO:0000256" key="8">
    <source>
        <dbReference type="PROSITE-ProRule" id="PRU00027"/>
    </source>
</evidence>
<keyword evidence="2" id="KW-0479">Metal-binding</keyword>
<evidence type="ECO:0000259" key="11">
    <source>
        <dbReference type="PROSITE" id="PS50064"/>
    </source>
</evidence>
<dbReference type="GO" id="GO:0003677">
    <property type="term" value="F:DNA binding"/>
    <property type="evidence" value="ECO:0007669"/>
    <property type="project" value="UniProtKB-KW"/>
</dbReference>
<dbReference type="PROSITE" id="PS50808">
    <property type="entry name" value="ZF_BED"/>
    <property type="match status" value="1"/>
</dbReference>
<evidence type="ECO:0000256" key="9">
    <source>
        <dbReference type="SAM" id="Coils"/>
    </source>
</evidence>
<dbReference type="Pfam" id="PF04937">
    <property type="entry name" value="DUF659"/>
    <property type="match status" value="1"/>
</dbReference>
<dbReference type="GO" id="GO:0005634">
    <property type="term" value="C:nucleus"/>
    <property type="evidence" value="ECO:0007669"/>
    <property type="project" value="UniProtKB-SubCell"/>
</dbReference>
<evidence type="ECO:0000256" key="7">
    <source>
        <dbReference type="ARBA" id="ARBA00023242"/>
    </source>
</evidence>
<dbReference type="InterPro" id="IPR007021">
    <property type="entry name" value="DUF659"/>
</dbReference>
<dbReference type="Gene3D" id="3.30.1740.10">
    <property type="entry name" value="Zinc finger, PARP-type"/>
    <property type="match status" value="2"/>
</dbReference>
<sequence length="1025" mass="116365">MPPKIVTEYAKSDRSLCKKCSKAISKTALRLGSVLKNRGGFDSTHWHHLDCFPFNSEPIDSVESIQGFSSLQSGDQEALKKLVVEGKNSAEEVTDESKEGSQQLKQLMVQVTDEDRDEVGLEERIQKKHKNPPPPQPNTPRIIAEYAKSDRSSCKRCSKMISKKALRLGSVVRDPRGFESAKWHHVDCFPFTSEPIDFAESIQGFSSLESGDQEALKKLVVECKNCTEEVQVADEDRDEVELEDRSLKRSKILIPQNLDMTSLPYTSNASSAASNATSSPSLKRKSNDIGWEFGMLVDATNLDKVKCKLCGKMFSGGVYRMKEHVGHITGNVSACPLATKEDQVKCKQAITDARNKKKNKKKEEEEIKDEVNIVGEEEEEMEGLRSRKKPNFLGPMDRFVSAINLNSSMSTSRTLCEQNINEALFNERKHVVHQYVARWVYEAGIPFNVVDNDSFKSLVKAVGQFGPGFRPPSEYELREPLLNKEVEKTKEALKTHEEEWKLNGCSIITDAWTDREGMSIINLCVNCKKGTTFLFSKESSNDAYTGEHIFEYVFKAIEQAGPENVVQVVTDNASNNMAAAKMLKEKMPNVFWTSCATHTINLMLESIGKIPKFKKTIDLAKNFTIFIYAHHKTLALMRTFTRKRDLVRSGITRFASSFLTLQSLVEKKDRLRAMFTSTKWDECKWAKTVKGKLAYSTVMSISFWNDVTLCLKVFAPLVKVLRLVSGDRKPSMGFLYGELKQAKQEIREALNNNENSYRPIFQIIDEKAKDQLDTPLHLTAYLLNPFYFFKDPSIQDDDVVSDGIFNFVENFFPSDFDLQNQVVNIELAKYKKKEGAFGKLLAAKGCETNDDNYDPVVWWSTYGSQTPNLKRMARRILSLTTSSFGCEKNKSIFEEIHTKKMNRLDMNQLNNLVFVQFNAKLMNKHKREKERKVDVLLASEDSNAQGWIVDDELELSLGLTLKMVGETSEVDEMVQPRSSATNVEVRDLNDDDFVSDDETDEENDVEFESDEEHVNEAYGEEELDT</sequence>
<evidence type="ECO:0000256" key="6">
    <source>
        <dbReference type="ARBA" id="ARBA00023125"/>
    </source>
</evidence>
<feature type="coiled-coil region" evidence="9">
    <location>
        <begin position="346"/>
        <end position="380"/>
    </location>
</feature>
<dbReference type="PANTHER" id="PTHR32166:SF74">
    <property type="entry name" value="OS05G0256350 PROTEIN"/>
    <property type="match status" value="1"/>
</dbReference>
<evidence type="ECO:0000256" key="2">
    <source>
        <dbReference type="ARBA" id="ARBA00022723"/>
    </source>
</evidence>
<feature type="compositionally biased region" description="Acidic residues" evidence="10">
    <location>
        <begin position="989"/>
        <end position="1025"/>
    </location>
</feature>
<dbReference type="PROSITE" id="PS50064">
    <property type="entry name" value="ZF_PARP_2"/>
    <property type="match status" value="2"/>
</dbReference>
<keyword evidence="9" id="KW-0175">Coiled coil</keyword>
<dbReference type="SUPFAM" id="SSF53098">
    <property type="entry name" value="Ribonuclease H-like"/>
    <property type="match status" value="1"/>
</dbReference>
<evidence type="ECO:0000313" key="14">
    <source>
        <dbReference type="Proteomes" id="UP001281410"/>
    </source>
</evidence>
<feature type="region of interest" description="Disordered" evidence="10">
    <location>
        <begin position="264"/>
        <end position="283"/>
    </location>
</feature>
<feature type="domain" description="BED-type" evidence="12">
    <location>
        <begin position="285"/>
        <end position="342"/>
    </location>
</feature>
<dbReference type="Proteomes" id="UP001281410">
    <property type="component" value="Unassembled WGS sequence"/>
</dbReference>
<dbReference type="EMBL" id="JANJYJ010000007">
    <property type="protein sequence ID" value="KAK3198640.1"/>
    <property type="molecule type" value="Genomic_DNA"/>
</dbReference>
<feature type="region of interest" description="Disordered" evidence="10">
    <location>
        <begin position="970"/>
        <end position="1025"/>
    </location>
</feature>
<evidence type="ECO:0000256" key="4">
    <source>
        <dbReference type="ARBA" id="ARBA00022771"/>
    </source>
</evidence>
<keyword evidence="7" id="KW-0539">Nucleus</keyword>
<keyword evidence="6" id="KW-0238">DNA-binding</keyword>
<evidence type="ECO:0000313" key="13">
    <source>
        <dbReference type="EMBL" id="KAK3198640.1"/>
    </source>
</evidence>
<proteinExistence type="predicted"/>
<dbReference type="InterPro" id="IPR012337">
    <property type="entry name" value="RNaseH-like_sf"/>
</dbReference>
<evidence type="ECO:0000259" key="12">
    <source>
        <dbReference type="PROSITE" id="PS50808"/>
    </source>
</evidence>
<evidence type="ECO:0000256" key="5">
    <source>
        <dbReference type="ARBA" id="ARBA00022833"/>
    </source>
</evidence>
<comment type="caution">
    <text evidence="13">The sequence shown here is derived from an EMBL/GenBank/DDBJ whole genome shotgun (WGS) entry which is preliminary data.</text>
</comment>
<dbReference type="InterPro" id="IPR008906">
    <property type="entry name" value="HATC_C_dom"/>
</dbReference>
<evidence type="ECO:0000256" key="10">
    <source>
        <dbReference type="SAM" id="MobiDB-lite"/>
    </source>
</evidence>
<dbReference type="InterPro" id="IPR001510">
    <property type="entry name" value="Znf_PARP"/>
</dbReference>
<dbReference type="SUPFAM" id="SSF57716">
    <property type="entry name" value="Glucocorticoid receptor-like (DNA-binding domain)"/>
    <property type="match status" value="2"/>
</dbReference>
<gene>
    <name evidence="13" type="ORF">Dsin_022055</name>
</gene>
<keyword evidence="4 8" id="KW-0863">Zinc-finger</keyword>
<feature type="compositionally biased region" description="Low complexity" evidence="10">
    <location>
        <begin position="266"/>
        <end position="279"/>
    </location>
</feature>
<dbReference type="GO" id="GO:0006974">
    <property type="term" value="P:DNA damage response"/>
    <property type="evidence" value="ECO:0007669"/>
    <property type="project" value="UniProtKB-ARBA"/>
</dbReference>
<dbReference type="FunFam" id="3.30.1740.10:FF:000006">
    <property type="entry name" value="Poly [ADP-ribose] polymerase"/>
    <property type="match status" value="2"/>
</dbReference>
<evidence type="ECO:0000256" key="3">
    <source>
        <dbReference type="ARBA" id="ARBA00022737"/>
    </source>
</evidence>
<dbReference type="GO" id="GO:0046983">
    <property type="term" value="F:protein dimerization activity"/>
    <property type="evidence" value="ECO:0007669"/>
    <property type="project" value="InterPro"/>
</dbReference>
<reference evidence="13" key="1">
    <citation type="journal article" date="2023" name="Plant J.">
        <title>Genome sequences and population genomics provide insights into the demographic history, inbreeding, and mutation load of two 'living fossil' tree species of Dipteronia.</title>
        <authorList>
            <person name="Feng Y."/>
            <person name="Comes H.P."/>
            <person name="Chen J."/>
            <person name="Zhu S."/>
            <person name="Lu R."/>
            <person name="Zhang X."/>
            <person name="Li P."/>
            <person name="Qiu J."/>
            <person name="Olsen K.M."/>
            <person name="Qiu Y."/>
        </authorList>
    </citation>
    <scope>NUCLEOTIDE SEQUENCE</scope>
    <source>
        <strain evidence="13">NBL</strain>
    </source>
</reference>
<evidence type="ECO:0000256" key="1">
    <source>
        <dbReference type="ARBA" id="ARBA00004123"/>
    </source>
</evidence>
<dbReference type="InterPro" id="IPR036957">
    <property type="entry name" value="Znf_PARP_sf"/>
</dbReference>
<dbReference type="InterPro" id="IPR003656">
    <property type="entry name" value="Znf_BED"/>
</dbReference>
<accession>A0AAE0DZD0</accession>
<feature type="domain" description="PARP-type" evidence="11">
    <location>
        <begin position="142"/>
        <end position="220"/>
    </location>
</feature>
<name>A0AAE0DZD0_9ROSI</name>
<organism evidence="13 14">
    <name type="scientific">Dipteronia sinensis</name>
    <dbReference type="NCBI Taxonomy" id="43782"/>
    <lineage>
        <taxon>Eukaryota</taxon>
        <taxon>Viridiplantae</taxon>
        <taxon>Streptophyta</taxon>
        <taxon>Embryophyta</taxon>
        <taxon>Tracheophyta</taxon>
        <taxon>Spermatophyta</taxon>
        <taxon>Magnoliopsida</taxon>
        <taxon>eudicotyledons</taxon>
        <taxon>Gunneridae</taxon>
        <taxon>Pentapetalae</taxon>
        <taxon>rosids</taxon>
        <taxon>malvids</taxon>
        <taxon>Sapindales</taxon>
        <taxon>Sapindaceae</taxon>
        <taxon>Hippocastanoideae</taxon>
        <taxon>Acereae</taxon>
        <taxon>Dipteronia</taxon>
    </lineage>
</organism>
<dbReference type="Pfam" id="PF00645">
    <property type="entry name" value="zf-PARP"/>
    <property type="match status" value="2"/>
</dbReference>
<dbReference type="PANTHER" id="PTHR32166">
    <property type="entry name" value="OSJNBA0013A04.12 PROTEIN"/>
    <property type="match status" value="1"/>
</dbReference>
<protein>
    <submittedName>
        <fullName evidence="13">Uncharacterized protein</fullName>
    </submittedName>
</protein>